<protein>
    <recommendedName>
        <fullName evidence="4">Major Facilitator Superfamily</fullName>
    </recommendedName>
</protein>
<dbReference type="RefSeq" id="WP_387249587.1">
    <property type="nucleotide sequence ID" value="NZ_JBIALX010000002.1"/>
</dbReference>
<keyword evidence="1" id="KW-1133">Transmembrane helix</keyword>
<dbReference type="Proteomes" id="UP001601521">
    <property type="component" value="Unassembled WGS sequence"/>
</dbReference>
<evidence type="ECO:0000256" key="1">
    <source>
        <dbReference type="SAM" id="Phobius"/>
    </source>
</evidence>
<dbReference type="EMBL" id="JBIALX010000002">
    <property type="protein sequence ID" value="MFF0452865.1"/>
    <property type="molecule type" value="Genomic_DNA"/>
</dbReference>
<organism evidence="2 3">
    <name type="scientific">Nocardia africana</name>
    <dbReference type="NCBI Taxonomy" id="134964"/>
    <lineage>
        <taxon>Bacteria</taxon>
        <taxon>Bacillati</taxon>
        <taxon>Actinomycetota</taxon>
        <taxon>Actinomycetes</taxon>
        <taxon>Mycobacteriales</taxon>
        <taxon>Nocardiaceae</taxon>
        <taxon>Nocardia</taxon>
    </lineage>
</organism>
<evidence type="ECO:0008006" key="4">
    <source>
        <dbReference type="Google" id="ProtNLM"/>
    </source>
</evidence>
<evidence type="ECO:0000313" key="2">
    <source>
        <dbReference type="EMBL" id="MFF0452865.1"/>
    </source>
</evidence>
<feature type="transmembrane region" description="Helical" evidence="1">
    <location>
        <begin position="6"/>
        <end position="22"/>
    </location>
</feature>
<sequence>MTNLTAAMVLLAVCGVAMTSFLQSINHHLQLSCGSEDRTHIIAVYTTIVQGVTPPAALAVAFFAHQVGVRPVLTAGGLAVLSVVGAMFLEQRRARR</sequence>
<accession>A0ABW6NCJ7</accession>
<keyword evidence="1" id="KW-0472">Membrane</keyword>
<feature type="transmembrane region" description="Helical" evidence="1">
    <location>
        <begin position="42"/>
        <end position="65"/>
    </location>
</feature>
<dbReference type="InterPro" id="IPR036259">
    <property type="entry name" value="MFS_trans_sf"/>
</dbReference>
<comment type="caution">
    <text evidence="2">The sequence shown here is derived from an EMBL/GenBank/DDBJ whole genome shotgun (WGS) entry which is preliminary data.</text>
</comment>
<dbReference type="SUPFAM" id="SSF103473">
    <property type="entry name" value="MFS general substrate transporter"/>
    <property type="match status" value="1"/>
</dbReference>
<evidence type="ECO:0000313" key="3">
    <source>
        <dbReference type="Proteomes" id="UP001601521"/>
    </source>
</evidence>
<name>A0ABW6NCJ7_9NOCA</name>
<proteinExistence type="predicted"/>
<keyword evidence="1" id="KW-0812">Transmembrane</keyword>
<gene>
    <name evidence="2" type="ORF">ACFYTH_05785</name>
</gene>
<feature type="transmembrane region" description="Helical" evidence="1">
    <location>
        <begin position="71"/>
        <end position="89"/>
    </location>
</feature>
<keyword evidence="3" id="KW-1185">Reference proteome</keyword>
<reference evidence="2 3" key="1">
    <citation type="submission" date="2024-10" db="EMBL/GenBank/DDBJ databases">
        <title>The Natural Products Discovery Center: Release of the First 8490 Sequenced Strains for Exploring Actinobacteria Biosynthetic Diversity.</title>
        <authorList>
            <person name="Kalkreuter E."/>
            <person name="Kautsar S.A."/>
            <person name="Yang D."/>
            <person name="Bader C.D."/>
            <person name="Teijaro C.N."/>
            <person name="Fluegel L."/>
            <person name="Davis C.M."/>
            <person name="Simpson J.R."/>
            <person name="Lauterbach L."/>
            <person name="Steele A.D."/>
            <person name="Gui C."/>
            <person name="Meng S."/>
            <person name="Li G."/>
            <person name="Viehrig K."/>
            <person name="Ye F."/>
            <person name="Su P."/>
            <person name="Kiefer A.F."/>
            <person name="Nichols A."/>
            <person name="Cepeda A.J."/>
            <person name="Yan W."/>
            <person name="Fan B."/>
            <person name="Jiang Y."/>
            <person name="Adhikari A."/>
            <person name="Zheng C.-J."/>
            <person name="Schuster L."/>
            <person name="Cowan T.M."/>
            <person name="Smanski M.J."/>
            <person name="Chevrette M.G."/>
            <person name="De Carvalho L.P.S."/>
            <person name="Shen B."/>
        </authorList>
    </citation>
    <scope>NUCLEOTIDE SEQUENCE [LARGE SCALE GENOMIC DNA]</scope>
    <source>
        <strain evidence="2 3">NPDC004550</strain>
    </source>
</reference>